<reference evidence="2" key="1">
    <citation type="submission" date="2022-11" db="UniProtKB">
        <authorList>
            <consortium name="WormBaseParasite"/>
        </authorList>
    </citation>
    <scope>IDENTIFICATION</scope>
</reference>
<organism evidence="1 2">
    <name type="scientific">Ditylenchus dipsaci</name>
    <dbReference type="NCBI Taxonomy" id="166011"/>
    <lineage>
        <taxon>Eukaryota</taxon>
        <taxon>Metazoa</taxon>
        <taxon>Ecdysozoa</taxon>
        <taxon>Nematoda</taxon>
        <taxon>Chromadorea</taxon>
        <taxon>Rhabditida</taxon>
        <taxon>Tylenchina</taxon>
        <taxon>Tylenchomorpha</taxon>
        <taxon>Sphaerularioidea</taxon>
        <taxon>Anguinidae</taxon>
        <taxon>Anguininae</taxon>
        <taxon>Ditylenchus</taxon>
    </lineage>
</organism>
<accession>A0A915D0T7</accession>
<sequence>MGFTRLGKVFKCVEASTSRYAYHYVERNFDDPFTLRLTDGFDEAFYQERSKKQKQNRLTDFFKPAQYIPMECLAIKNFGDEWTLVLVSFREVFFAKEQLVPTDGEHLSPSKLPYGEKKECLVILRKDNGEEFVPAIEKNKVTRHRTGYNVTVKENGIPRVMLMFSDQDRAISFKHL</sequence>
<evidence type="ECO:0000313" key="1">
    <source>
        <dbReference type="Proteomes" id="UP000887574"/>
    </source>
</evidence>
<name>A0A915D0T7_9BILA</name>
<protein>
    <submittedName>
        <fullName evidence="2">Uncharacterized protein</fullName>
    </submittedName>
</protein>
<dbReference type="Proteomes" id="UP000887574">
    <property type="component" value="Unplaced"/>
</dbReference>
<dbReference type="AlphaFoldDB" id="A0A915D0T7"/>
<proteinExistence type="predicted"/>
<dbReference type="WBParaSite" id="jg14264">
    <property type="protein sequence ID" value="jg14264"/>
    <property type="gene ID" value="jg14264"/>
</dbReference>
<keyword evidence="1" id="KW-1185">Reference proteome</keyword>
<evidence type="ECO:0000313" key="2">
    <source>
        <dbReference type="WBParaSite" id="jg14264"/>
    </source>
</evidence>